<proteinExistence type="predicted"/>
<dbReference type="GO" id="GO:0005886">
    <property type="term" value="C:plasma membrane"/>
    <property type="evidence" value="ECO:0007669"/>
    <property type="project" value="UniProtKB-SubCell"/>
</dbReference>
<feature type="transmembrane region" description="Helical" evidence="8">
    <location>
        <begin position="36"/>
        <end position="55"/>
    </location>
</feature>
<comment type="caution">
    <text evidence="10">The sequence shown here is derived from an EMBL/GenBank/DDBJ whole genome shotgun (WGS) entry which is preliminary data.</text>
</comment>
<dbReference type="PANTHER" id="PTHR35011">
    <property type="entry name" value="2,3-DIKETO-L-GULONATE TRAP TRANSPORTER SMALL PERMEASE PROTEIN YIAM"/>
    <property type="match status" value="1"/>
</dbReference>
<evidence type="ECO:0000256" key="8">
    <source>
        <dbReference type="SAM" id="Phobius"/>
    </source>
</evidence>
<reference evidence="10" key="1">
    <citation type="journal article" date="2014" name="Front. Microbiol.">
        <title>High frequency of phylogenetically diverse reductive dehalogenase-homologous genes in deep subseafloor sedimentary metagenomes.</title>
        <authorList>
            <person name="Kawai M."/>
            <person name="Futagami T."/>
            <person name="Toyoda A."/>
            <person name="Takaki Y."/>
            <person name="Nishi S."/>
            <person name="Hori S."/>
            <person name="Arai W."/>
            <person name="Tsubouchi T."/>
            <person name="Morono Y."/>
            <person name="Uchiyama I."/>
            <person name="Ito T."/>
            <person name="Fujiyama A."/>
            <person name="Inagaki F."/>
            <person name="Takami H."/>
        </authorList>
    </citation>
    <scope>NUCLEOTIDE SEQUENCE</scope>
    <source>
        <strain evidence="10">Expedition CK06-06</strain>
    </source>
</reference>
<feature type="domain" description="Tripartite ATP-independent periplasmic transporters DctQ component" evidence="9">
    <location>
        <begin position="1"/>
        <end position="100"/>
    </location>
</feature>
<sequence>LVWTSFLGASIAFENRENVGVEFFTNKLPIKARKKLIIIMDMLSLVFFLFVIFYGMKFALQGWKVVSPATSIKMFFPYLGIPMGSLFCFVQILFNLIQNFYNE</sequence>
<keyword evidence="3" id="KW-1003">Cell membrane</keyword>
<evidence type="ECO:0000256" key="4">
    <source>
        <dbReference type="ARBA" id="ARBA00022519"/>
    </source>
</evidence>
<keyword evidence="6 8" id="KW-1133">Transmembrane helix</keyword>
<dbReference type="InterPro" id="IPR055348">
    <property type="entry name" value="DctQ"/>
</dbReference>
<keyword evidence="2" id="KW-0813">Transport</keyword>
<evidence type="ECO:0000313" key="10">
    <source>
        <dbReference type="EMBL" id="GAI62039.1"/>
    </source>
</evidence>
<dbReference type="GO" id="GO:0022857">
    <property type="term" value="F:transmembrane transporter activity"/>
    <property type="evidence" value="ECO:0007669"/>
    <property type="project" value="TreeGrafter"/>
</dbReference>
<dbReference type="InterPro" id="IPR007387">
    <property type="entry name" value="TRAP_DctQ"/>
</dbReference>
<dbReference type="AlphaFoldDB" id="X1S2N4"/>
<evidence type="ECO:0000256" key="6">
    <source>
        <dbReference type="ARBA" id="ARBA00022989"/>
    </source>
</evidence>
<keyword evidence="7 8" id="KW-0472">Membrane</keyword>
<accession>X1S2N4</accession>
<gene>
    <name evidence="10" type="ORF">S12H4_10245</name>
</gene>
<keyword evidence="4" id="KW-0997">Cell inner membrane</keyword>
<keyword evidence="5 8" id="KW-0812">Transmembrane</keyword>
<protein>
    <recommendedName>
        <fullName evidence="9">Tripartite ATP-independent periplasmic transporters DctQ component domain-containing protein</fullName>
    </recommendedName>
</protein>
<name>X1S2N4_9ZZZZ</name>
<evidence type="ECO:0000256" key="5">
    <source>
        <dbReference type="ARBA" id="ARBA00022692"/>
    </source>
</evidence>
<dbReference type="Pfam" id="PF04290">
    <property type="entry name" value="DctQ"/>
    <property type="match status" value="1"/>
</dbReference>
<dbReference type="EMBL" id="BARW01004340">
    <property type="protein sequence ID" value="GAI62039.1"/>
    <property type="molecule type" value="Genomic_DNA"/>
</dbReference>
<evidence type="ECO:0000259" key="9">
    <source>
        <dbReference type="Pfam" id="PF04290"/>
    </source>
</evidence>
<comment type="subcellular location">
    <subcellularLocation>
        <location evidence="1">Cell inner membrane</location>
        <topology evidence="1">Multi-pass membrane protein</topology>
    </subcellularLocation>
</comment>
<evidence type="ECO:0000256" key="3">
    <source>
        <dbReference type="ARBA" id="ARBA00022475"/>
    </source>
</evidence>
<dbReference type="PANTHER" id="PTHR35011:SF2">
    <property type="entry name" value="2,3-DIKETO-L-GULONATE TRAP TRANSPORTER SMALL PERMEASE PROTEIN YIAM"/>
    <property type="match status" value="1"/>
</dbReference>
<feature type="transmembrane region" description="Helical" evidence="8">
    <location>
        <begin position="75"/>
        <end position="97"/>
    </location>
</feature>
<evidence type="ECO:0000256" key="2">
    <source>
        <dbReference type="ARBA" id="ARBA00022448"/>
    </source>
</evidence>
<organism evidence="10">
    <name type="scientific">marine sediment metagenome</name>
    <dbReference type="NCBI Taxonomy" id="412755"/>
    <lineage>
        <taxon>unclassified sequences</taxon>
        <taxon>metagenomes</taxon>
        <taxon>ecological metagenomes</taxon>
    </lineage>
</organism>
<evidence type="ECO:0000256" key="7">
    <source>
        <dbReference type="ARBA" id="ARBA00023136"/>
    </source>
</evidence>
<evidence type="ECO:0000256" key="1">
    <source>
        <dbReference type="ARBA" id="ARBA00004429"/>
    </source>
</evidence>
<feature type="non-terminal residue" evidence="10">
    <location>
        <position position="1"/>
    </location>
</feature>
<dbReference type="GO" id="GO:0015740">
    <property type="term" value="P:C4-dicarboxylate transport"/>
    <property type="evidence" value="ECO:0007669"/>
    <property type="project" value="TreeGrafter"/>
</dbReference>